<feature type="domain" description="UspA" evidence="2">
    <location>
        <begin position="517"/>
        <end position="585"/>
    </location>
</feature>
<dbReference type="Gene3D" id="3.40.50.12370">
    <property type="match status" value="1"/>
</dbReference>
<dbReference type="EMBL" id="DF968181">
    <property type="protein sequence ID" value="GAP41402.1"/>
    <property type="molecule type" value="Genomic_DNA"/>
</dbReference>
<evidence type="ECO:0000259" key="2">
    <source>
        <dbReference type="Pfam" id="PF00582"/>
    </source>
</evidence>
<organism evidence="3">
    <name type="scientific">Flexilinea flocculi</name>
    <dbReference type="NCBI Taxonomy" id="1678840"/>
    <lineage>
        <taxon>Bacteria</taxon>
        <taxon>Bacillati</taxon>
        <taxon>Chloroflexota</taxon>
        <taxon>Anaerolineae</taxon>
        <taxon>Anaerolineales</taxon>
        <taxon>Anaerolineaceae</taxon>
        <taxon>Flexilinea</taxon>
    </lineage>
</organism>
<comment type="similarity">
    <text evidence="1">Belongs to the universal stress protein A family.</text>
</comment>
<proteinExistence type="inferred from homology"/>
<reference evidence="3" key="1">
    <citation type="journal article" date="2015" name="Genome Announc.">
        <title>Draft Genome Sequence of Anaerolineae Strain TC1, a Novel Isolate from a Methanogenic Wastewater Treatment System.</title>
        <authorList>
            <person name="Matsuura N."/>
            <person name="Tourlousse D.M."/>
            <person name="Sun L."/>
            <person name="Toyonaga M."/>
            <person name="Kuroda K."/>
            <person name="Ohashi A."/>
            <person name="Cruz R."/>
            <person name="Yamaguchi T."/>
            <person name="Sekiguchi Y."/>
        </authorList>
    </citation>
    <scope>NUCLEOTIDE SEQUENCE [LARGE SCALE GENOMIC DNA]</scope>
    <source>
        <strain evidence="3">TC1</strain>
    </source>
</reference>
<dbReference type="Pfam" id="PF00582">
    <property type="entry name" value="Usp"/>
    <property type="match status" value="1"/>
</dbReference>
<dbReference type="AlphaFoldDB" id="A0A0S7BM31"/>
<dbReference type="PANTHER" id="PTHR46268">
    <property type="entry name" value="STRESS RESPONSE PROTEIN NHAX"/>
    <property type="match status" value="1"/>
</dbReference>
<dbReference type="STRING" id="1678840.ATC1_131391"/>
<dbReference type="InterPro" id="IPR006016">
    <property type="entry name" value="UspA"/>
</dbReference>
<keyword evidence="4" id="KW-1185">Reference proteome</keyword>
<dbReference type="SUPFAM" id="SSF110849">
    <property type="entry name" value="ParB/Sulfiredoxin"/>
    <property type="match status" value="1"/>
</dbReference>
<dbReference type="InterPro" id="IPR036086">
    <property type="entry name" value="ParB/Sulfiredoxin_sf"/>
</dbReference>
<evidence type="ECO:0000313" key="3">
    <source>
        <dbReference type="EMBL" id="GAP41402.1"/>
    </source>
</evidence>
<dbReference type="OrthoDB" id="1100724at2"/>
<protein>
    <submittedName>
        <fullName evidence="3">Universal stress protein family</fullName>
    </submittedName>
</protein>
<dbReference type="Proteomes" id="UP000053370">
    <property type="component" value="Unassembled WGS sequence"/>
</dbReference>
<name>A0A0S7BM31_9CHLR</name>
<gene>
    <name evidence="3" type="ORF">ATC1_131391</name>
</gene>
<dbReference type="PANTHER" id="PTHR46268:SF6">
    <property type="entry name" value="UNIVERSAL STRESS PROTEIN UP12"/>
    <property type="match status" value="1"/>
</dbReference>
<dbReference type="RefSeq" id="WP_062282520.1">
    <property type="nucleotide sequence ID" value="NZ_DF968181.1"/>
</dbReference>
<evidence type="ECO:0000256" key="1">
    <source>
        <dbReference type="ARBA" id="ARBA00008791"/>
    </source>
</evidence>
<sequence length="585" mass="68143">MIDPFPDPRDSMLISKAQNDFDRAKRAADWQYAVGILTKKDYHLIDYNEVRSRLSDTCNLPIVHKEIPIQSIVGSVSRNTDFTRTFLPKLIHDRERWVKVKLANESSEGVPPIEVYQIGNVYFVLDGHHRVSVMKSYGAEFISANVRIINRDVPLLPSDSADEIIVKVERDSFLKKTKIDKLLPAVNFELKNPGEYIELLEHITVHRYFMGLDFQRDIDSDEAVLHWYENVYLPVIKIVRDRNMLRGFPDKTETELYLWIENNKAELTKEFGDELRTAAVAWNIQEKYDIRKTSVWKKIWKKIYIWLTPNMSDWGVRTGDWRKEFLQYDTSPFIHRMMIAVADLEADKEYLRSAIQFSKKYGAWVGIVHVVKRQTMLHSEWMKKYQAEIEDMLETEGVQGKFFPLYGNLTKILSERAFWSDLSLFKLKYRPQLKKITLTEDGWNAIIMRIPGPICVIPEIIEAEIKQVVLAFSQSPKAREAMCFADILSKSTNCKISVVISGKDETRRNSAYEEVKKYYIRQNVEADYFVIDNEPEVAILQTADQIHADLIVMGGFSRSLLQRIFKRSTIDKIFVATKKPVIICK</sequence>
<accession>A0A0S7BM31</accession>
<dbReference type="CDD" id="cd00293">
    <property type="entry name" value="USP-like"/>
    <property type="match status" value="1"/>
</dbReference>
<evidence type="ECO:0000313" key="4">
    <source>
        <dbReference type="Proteomes" id="UP000053370"/>
    </source>
</evidence>
<dbReference type="SUPFAM" id="SSF52402">
    <property type="entry name" value="Adenine nucleotide alpha hydrolases-like"/>
    <property type="match status" value="1"/>
</dbReference>